<accession>A0ABT7SGJ3</accession>
<dbReference type="RefSeq" id="WP_289455117.1">
    <property type="nucleotide sequence ID" value="NZ_JAUCGQ010000001.1"/>
</dbReference>
<dbReference type="EMBL" id="JAUCGQ010000001">
    <property type="protein sequence ID" value="MDM7855312.1"/>
    <property type="molecule type" value="Genomic_DNA"/>
</dbReference>
<comment type="caution">
    <text evidence="2">The sequence shown here is derived from an EMBL/GenBank/DDBJ whole genome shotgun (WGS) entry which is preliminary data.</text>
</comment>
<dbReference type="Proteomes" id="UP001529338">
    <property type="component" value="Unassembled WGS sequence"/>
</dbReference>
<evidence type="ECO:0000256" key="1">
    <source>
        <dbReference type="SAM" id="Phobius"/>
    </source>
</evidence>
<feature type="transmembrane region" description="Helical" evidence="1">
    <location>
        <begin position="28"/>
        <end position="49"/>
    </location>
</feature>
<proteinExistence type="predicted"/>
<evidence type="ECO:0000313" key="2">
    <source>
        <dbReference type="EMBL" id="MDM7855312.1"/>
    </source>
</evidence>
<reference evidence="2 3" key="1">
    <citation type="submission" date="2023-06" db="EMBL/GenBank/DDBJ databases">
        <title>Cellulomonas sp. MW4 Whole genome sequence.</title>
        <authorList>
            <person name="Park S."/>
        </authorList>
    </citation>
    <scope>NUCLEOTIDE SEQUENCE [LARGE SCALE GENOMIC DNA]</scope>
    <source>
        <strain evidence="2 3">MW4</strain>
    </source>
</reference>
<sequence>MTTYHEGDLFTETFAGFGDAVETPQRRVWPTVVALAVAAALVIGGLVWLKESPRAAAAQAVSATTLLSAFDRPQRGVDTIPDNDLDGLGDSVRPETTRLLLTDADGKQFVAVGQHGQLCAVTVPVGDLARISCVPSVEHTSIEVGDDLVIATNGTDPKLGDGWQNVQPNVWTKG</sequence>
<name>A0ABT7SGJ3_9CELL</name>
<protein>
    <submittedName>
        <fullName evidence="2">Uncharacterized protein</fullName>
    </submittedName>
</protein>
<gene>
    <name evidence="2" type="ORF">QRT04_10250</name>
</gene>
<keyword evidence="1" id="KW-0472">Membrane</keyword>
<evidence type="ECO:0000313" key="3">
    <source>
        <dbReference type="Proteomes" id="UP001529338"/>
    </source>
</evidence>
<keyword evidence="1" id="KW-0812">Transmembrane</keyword>
<keyword evidence="1" id="KW-1133">Transmembrane helix</keyword>
<organism evidence="2 3">
    <name type="scientific">Cellulomonas alba</name>
    <dbReference type="NCBI Taxonomy" id="3053467"/>
    <lineage>
        <taxon>Bacteria</taxon>
        <taxon>Bacillati</taxon>
        <taxon>Actinomycetota</taxon>
        <taxon>Actinomycetes</taxon>
        <taxon>Micrococcales</taxon>
        <taxon>Cellulomonadaceae</taxon>
        <taxon>Cellulomonas</taxon>
    </lineage>
</organism>
<keyword evidence="3" id="KW-1185">Reference proteome</keyword>